<dbReference type="SUPFAM" id="SSF53254">
    <property type="entry name" value="Phosphoglycerate mutase-like"/>
    <property type="match status" value="1"/>
</dbReference>
<keyword evidence="1" id="KW-1133">Transmembrane helix</keyword>
<evidence type="ECO:0000313" key="2">
    <source>
        <dbReference type="EMBL" id="KWU48198.1"/>
    </source>
</evidence>
<dbReference type="RefSeq" id="WP_060756834.1">
    <property type="nucleotide sequence ID" value="NZ_LRMR01000037.1"/>
</dbReference>
<keyword evidence="1" id="KW-0472">Membrane</keyword>
<evidence type="ECO:0000313" key="3">
    <source>
        <dbReference type="Proteomes" id="UP000067111"/>
    </source>
</evidence>
<dbReference type="EMBL" id="LRMR01000037">
    <property type="protein sequence ID" value="KWU48198.1"/>
    <property type="molecule type" value="Genomic_DNA"/>
</dbReference>
<dbReference type="AlphaFoldDB" id="A0A120EA35"/>
<comment type="caution">
    <text evidence="2">The sequence shown here is derived from an EMBL/GenBank/DDBJ whole genome shotgun (WGS) entry which is preliminary data.</text>
</comment>
<dbReference type="InterPro" id="IPR029033">
    <property type="entry name" value="His_PPase_superfam"/>
</dbReference>
<name>A0A120EA35_9PSED</name>
<dbReference type="Gene3D" id="3.40.50.1240">
    <property type="entry name" value="Phosphoglycerate mutase-like"/>
    <property type="match status" value="1"/>
</dbReference>
<dbReference type="CDD" id="cd07040">
    <property type="entry name" value="HP"/>
    <property type="match status" value="1"/>
</dbReference>
<protein>
    <submittedName>
        <fullName evidence="2">Histidine phosphatase family protein</fullName>
    </submittedName>
</protein>
<dbReference type="Proteomes" id="UP000067111">
    <property type="component" value="Unassembled WGS sequence"/>
</dbReference>
<gene>
    <name evidence="2" type="ORF">AWV77_24970</name>
</gene>
<organism evidence="2 3">
    <name type="scientific">Pseudomonas palleroniana</name>
    <dbReference type="NCBI Taxonomy" id="191390"/>
    <lineage>
        <taxon>Bacteria</taxon>
        <taxon>Pseudomonadati</taxon>
        <taxon>Pseudomonadota</taxon>
        <taxon>Gammaproteobacteria</taxon>
        <taxon>Pseudomonadales</taxon>
        <taxon>Pseudomonadaceae</taxon>
        <taxon>Pseudomonas</taxon>
    </lineage>
</organism>
<keyword evidence="1" id="KW-0812">Transmembrane</keyword>
<accession>A0A120EA35</accession>
<feature type="transmembrane region" description="Helical" evidence="1">
    <location>
        <begin position="26"/>
        <end position="46"/>
    </location>
</feature>
<proteinExistence type="predicted"/>
<evidence type="ECO:0000256" key="1">
    <source>
        <dbReference type="SAM" id="Phobius"/>
    </source>
</evidence>
<sequence>MVNSVADMTLSKPQPKGAMLKRLKKIRLSLASIAIIGLLLAGFLFWPKSPTDLGVGNRLVTSGVLASWRNGDLIVLVRHEERCDRSSNPCFGPADGLTINGTQQAINLGKAFNALGMERTDVLASPTTRTAQTSQFMFGKTTVSPGPLAICGEAMGEEALTHKQPGRNLMLITHSACMSDLQTALGYPRADAAEYGSALFVQVLPNGKLKAVGSMKTEEWAAALKQL</sequence>
<reference evidence="3" key="1">
    <citation type="submission" date="2016-01" db="EMBL/GenBank/DDBJ databases">
        <authorList>
            <person name="Gamez R.M."/>
            <person name="Rodriguez F."/>
            <person name="Bernal J.F."/>
            <person name="Agarwala R."/>
            <person name="Landsman D."/>
            <person name="Marino-Ramirez L."/>
        </authorList>
    </citation>
    <scope>NUCLEOTIDE SEQUENCE [LARGE SCALE GENOMIC DNA]</scope>
    <source>
        <strain evidence="3">Ps006</strain>
    </source>
</reference>